<dbReference type="AlphaFoldDB" id="A0A9P4PSJ3"/>
<dbReference type="OrthoDB" id="10510126at2759"/>
<protein>
    <submittedName>
        <fullName evidence="3">Uncharacterized protein</fullName>
    </submittedName>
</protein>
<feature type="region of interest" description="Disordered" evidence="1">
    <location>
        <begin position="241"/>
        <end position="289"/>
    </location>
</feature>
<feature type="compositionally biased region" description="Low complexity" evidence="1">
    <location>
        <begin position="276"/>
        <end position="286"/>
    </location>
</feature>
<accession>A0A9P4PSJ3</accession>
<evidence type="ECO:0000313" key="4">
    <source>
        <dbReference type="Proteomes" id="UP000799764"/>
    </source>
</evidence>
<name>A0A9P4PSJ3_9PLEO</name>
<proteinExistence type="predicted"/>
<keyword evidence="2" id="KW-0732">Signal</keyword>
<comment type="caution">
    <text evidence="3">The sequence shown here is derived from an EMBL/GenBank/DDBJ whole genome shotgun (WGS) entry which is preliminary data.</text>
</comment>
<feature type="chain" id="PRO_5040180631" evidence="2">
    <location>
        <begin position="20"/>
        <end position="381"/>
    </location>
</feature>
<organism evidence="3 4">
    <name type="scientific">Karstenula rhodostoma CBS 690.94</name>
    <dbReference type="NCBI Taxonomy" id="1392251"/>
    <lineage>
        <taxon>Eukaryota</taxon>
        <taxon>Fungi</taxon>
        <taxon>Dikarya</taxon>
        <taxon>Ascomycota</taxon>
        <taxon>Pezizomycotina</taxon>
        <taxon>Dothideomycetes</taxon>
        <taxon>Pleosporomycetidae</taxon>
        <taxon>Pleosporales</taxon>
        <taxon>Massarineae</taxon>
        <taxon>Didymosphaeriaceae</taxon>
        <taxon>Karstenula</taxon>
    </lineage>
</organism>
<reference evidence="3" key="1">
    <citation type="journal article" date="2020" name="Stud. Mycol.">
        <title>101 Dothideomycetes genomes: a test case for predicting lifestyles and emergence of pathogens.</title>
        <authorList>
            <person name="Haridas S."/>
            <person name="Albert R."/>
            <person name="Binder M."/>
            <person name="Bloem J."/>
            <person name="Labutti K."/>
            <person name="Salamov A."/>
            <person name="Andreopoulos B."/>
            <person name="Baker S."/>
            <person name="Barry K."/>
            <person name="Bills G."/>
            <person name="Bluhm B."/>
            <person name="Cannon C."/>
            <person name="Castanera R."/>
            <person name="Culley D."/>
            <person name="Daum C."/>
            <person name="Ezra D."/>
            <person name="Gonzalez J."/>
            <person name="Henrissat B."/>
            <person name="Kuo A."/>
            <person name="Liang C."/>
            <person name="Lipzen A."/>
            <person name="Lutzoni F."/>
            <person name="Magnuson J."/>
            <person name="Mondo S."/>
            <person name="Nolan M."/>
            <person name="Ohm R."/>
            <person name="Pangilinan J."/>
            <person name="Park H.-J."/>
            <person name="Ramirez L."/>
            <person name="Alfaro M."/>
            <person name="Sun H."/>
            <person name="Tritt A."/>
            <person name="Yoshinaga Y."/>
            <person name="Zwiers L.-H."/>
            <person name="Turgeon B."/>
            <person name="Goodwin S."/>
            <person name="Spatafora J."/>
            <person name="Crous P."/>
            <person name="Grigoriev I."/>
        </authorList>
    </citation>
    <scope>NUCLEOTIDE SEQUENCE</scope>
    <source>
        <strain evidence="3">CBS 690.94</strain>
    </source>
</reference>
<evidence type="ECO:0000313" key="3">
    <source>
        <dbReference type="EMBL" id="KAF2448061.1"/>
    </source>
</evidence>
<feature type="signal peptide" evidence="2">
    <location>
        <begin position="1"/>
        <end position="19"/>
    </location>
</feature>
<dbReference type="EMBL" id="MU001496">
    <property type="protein sequence ID" value="KAF2448061.1"/>
    <property type="molecule type" value="Genomic_DNA"/>
</dbReference>
<sequence length="381" mass="41924">MKPLANILCFFAVSTLGVALQSQPPSKKNSSFCGYTKEWPHYNAPDCKHDLGGSCLVDNNNCNRIPDNLTFITVFNECSCDLYNHSDCTGATAQSYDAVHVTDAILFGNMRYYKCHRPGDENGGARWPEVGMGSLLIGTVLAVILSLLVEFELEIVILFLFASPIPRFMRMSHLPAPVPSPNPGFKPAALYPAFPFPYSNISTSSTNFVLHTRNFHRMKVFGTLFVSLAGLAVVETARPAGTSSTSLPHITPAPSVPDHTPHIALPTPPHSNGWRSPPTSTPSSEDPTVENVGWFREFPEASRPANITVPLGVCQKADADKGVPTWANFIDIFGAHWCEFYRVYNGCDPKTDASQREKKYGPTLLFDITKYKGRDYLCNSL</sequence>
<evidence type="ECO:0000256" key="2">
    <source>
        <dbReference type="SAM" id="SignalP"/>
    </source>
</evidence>
<dbReference type="Proteomes" id="UP000799764">
    <property type="component" value="Unassembled WGS sequence"/>
</dbReference>
<evidence type="ECO:0000256" key="1">
    <source>
        <dbReference type="SAM" id="MobiDB-lite"/>
    </source>
</evidence>
<gene>
    <name evidence="3" type="ORF">P171DRAFT_441922</name>
</gene>
<keyword evidence="4" id="KW-1185">Reference proteome</keyword>